<evidence type="ECO:0000313" key="8">
    <source>
        <dbReference type="Proteomes" id="UP000824179"/>
    </source>
</evidence>
<reference evidence="7" key="2">
    <citation type="journal article" date="2021" name="PeerJ">
        <title>Extensive microbial diversity within the chicken gut microbiome revealed by metagenomics and culture.</title>
        <authorList>
            <person name="Gilroy R."/>
            <person name="Ravi A."/>
            <person name="Getino M."/>
            <person name="Pursley I."/>
            <person name="Horton D.L."/>
            <person name="Alikhan N.F."/>
            <person name="Baker D."/>
            <person name="Gharbi K."/>
            <person name="Hall N."/>
            <person name="Watson M."/>
            <person name="Adriaenssens E.M."/>
            <person name="Foster-Nyarko E."/>
            <person name="Jarju S."/>
            <person name="Secka A."/>
            <person name="Antonio M."/>
            <person name="Oren A."/>
            <person name="Chaudhuri R.R."/>
            <person name="La Ragione R."/>
            <person name="Hildebrand F."/>
            <person name="Pallen M.J."/>
        </authorList>
    </citation>
    <scope>NUCLEOTIDE SEQUENCE</scope>
    <source>
        <strain evidence="7">ChiW25-3613</strain>
    </source>
</reference>
<dbReference type="Pfam" id="PF01925">
    <property type="entry name" value="TauE"/>
    <property type="match status" value="1"/>
</dbReference>
<keyword evidence="4 6" id="KW-1133">Transmembrane helix</keyword>
<dbReference type="AlphaFoldDB" id="A0A9D1DBA9"/>
<evidence type="ECO:0000256" key="4">
    <source>
        <dbReference type="ARBA" id="ARBA00022989"/>
    </source>
</evidence>
<dbReference type="GO" id="GO:0005886">
    <property type="term" value="C:plasma membrane"/>
    <property type="evidence" value="ECO:0007669"/>
    <property type="project" value="UniProtKB-SubCell"/>
</dbReference>
<dbReference type="PANTHER" id="PTHR43701:SF2">
    <property type="entry name" value="MEMBRANE TRANSPORTER PROTEIN YJNA-RELATED"/>
    <property type="match status" value="1"/>
</dbReference>
<comment type="similarity">
    <text evidence="2 6">Belongs to the 4-toluene sulfonate uptake permease (TSUP) (TC 2.A.102) family.</text>
</comment>
<dbReference type="InterPro" id="IPR002781">
    <property type="entry name" value="TM_pro_TauE-like"/>
</dbReference>
<dbReference type="PANTHER" id="PTHR43701">
    <property type="entry name" value="MEMBRANE TRANSPORTER PROTEIN MJ0441-RELATED"/>
    <property type="match status" value="1"/>
</dbReference>
<feature type="transmembrane region" description="Helical" evidence="6">
    <location>
        <begin position="72"/>
        <end position="95"/>
    </location>
</feature>
<protein>
    <recommendedName>
        <fullName evidence="6">Probable membrane transporter protein</fullName>
    </recommendedName>
</protein>
<evidence type="ECO:0000313" key="7">
    <source>
        <dbReference type="EMBL" id="HIR39721.1"/>
    </source>
</evidence>
<organism evidence="7 8">
    <name type="scientific">Candidatus Coproplasma stercoripullorum</name>
    <dbReference type="NCBI Taxonomy" id="2840751"/>
    <lineage>
        <taxon>Bacteria</taxon>
        <taxon>Bacillati</taxon>
        <taxon>Bacillota</taxon>
        <taxon>Clostridia</taxon>
        <taxon>Eubacteriales</taxon>
        <taxon>Candidatus Coproplasma</taxon>
    </lineage>
</organism>
<evidence type="ECO:0000256" key="2">
    <source>
        <dbReference type="ARBA" id="ARBA00009142"/>
    </source>
</evidence>
<dbReference type="EMBL" id="DVHB01000082">
    <property type="protein sequence ID" value="HIR39721.1"/>
    <property type="molecule type" value="Genomic_DNA"/>
</dbReference>
<evidence type="ECO:0000256" key="6">
    <source>
        <dbReference type="RuleBase" id="RU363041"/>
    </source>
</evidence>
<reference evidence="7" key="1">
    <citation type="submission" date="2020-10" db="EMBL/GenBank/DDBJ databases">
        <authorList>
            <person name="Gilroy R."/>
        </authorList>
    </citation>
    <scope>NUCLEOTIDE SEQUENCE</scope>
    <source>
        <strain evidence="7">ChiW25-3613</strain>
    </source>
</reference>
<comment type="caution">
    <text evidence="7">The sequence shown here is derived from an EMBL/GenBank/DDBJ whole genome shotgun (WGS) entry which is preliminary data.</text>
</comment>
<dbReference type="InterPro" id="IPR051598">
    <property type="entry name" value="TSUP/Inactive_protease-like"/>
</dbReference>
<keyword evidence="3 6" id="KW-0812">Transmembrane</keyword>
<name>A0A9D1DBA9_9FIRM</name>
<sequence>MGFIVIMLLAFSAGLLGGMGMGGGTILIPALTIFLNIGQHAAQAANLLAFLPMALISLKIHSGNGLVRARGAPWIIIPAVALSVGGAFLAAYTPADILRRMFGAFLIALAAKQAYDAFYACKMSKDKKNREV</sequence>
<gene>
    <name evidence="7" type="ORF">IAB90_04980</name>
</gene>
<comment type="subcellular location">
    <subcellularLocation>
        <location evidence="6">Cell membrane</location>
        <topology evidence="6">Multi-pass membrane protein</topology>
    </subcellularLocation>
    <subcellularLocation>
        <location evidence="1">Membrane</location>
        <topology evidence="1">Multi-pass membrane protein</topology>
    </subcellularLocation>
</comment>
<dbReference type="Proteomes" id="UP000824179">
    <property type="component" value="Unassembled WGS sequence"/>
</dbReference>
<feature type="transmembrane region" description="Helical" evidence="6">
    <location>
        <begin position="41"/>
        <end position="60"/>
    </location>
</feature>
<keyword evidence="5 6" id="KW-0472">Membrane</keyword>
<feature type="transmembrane region" description="Helical" evidence="6">
    <location>
        <begin position="7"/>
        <end position="35"/>
    </location>
</feature>
<proteinExistence type="inferred from homology"/>
<keyword evidence="6" id="KW-1003">Cell membrane</keyword>
<evidence type="ECO:0000256" key="1">
    <source>
        <dbReference type="ARBA" id="ARBA00004141"/>
    </source>
</evidence>
<evidence type="ECO:0000256" key="5">
    <source>
        <dbReference type="ARBA" id="ARBA00023136"/>
    </source>
</evidence>
<accession>A0A9D1DBA9</accession>
<evidence type="ECO:0000256" key="3">
    <source>
        <dbReference type="ARBA" id="ARBA00022692"/>
    </source>
</evidence>